<dbReference type="Proteomes" id="UP001614338">
    <property type="component" value="Unassembled WGS sequence"/>
</dbReference>
<organism evidence="1 2">
    <name type="scientific">Vreelandella lionensis</name>
    <dbReference type="NCBI Taxonomy" id="1144478"/>
    <lineage>
        <taxon>Bacteria</taxon>
        <taxon>Pseudomonadati</taxon>
        <taxon>Pseudomonadota</taxon>
        <taxon>Gammaproteobacteria</taxon>
        <taxon>Oceanospirillales</taxon>
        <taxon>Halomonadaceae</taxon>
        <taxon>Vreelandella</taxon>
    </lineage>
</organism>
<evidence type="ECO:0000313" key="1">
    <source>
        <dbReference type="EMBL" id="MFI8748813.1"/>
    </source>
</evidence>
<reference evidence="1 2" key="1">
    <citation type="submission" date="2024-10" db="EMBL/GenBank/DDBJ databases">
        <title>The Natural Products Discovery Center: Release of the First 8490 Sequenced Strains for Exploring Actinobacteria Biosynthetic Diversity.</title>
        <authorList>
            <person name="Kalkreuter E."/>
            <person name="Kautsar S.A."/>
            <person name="Yang D."/>
            <person name="Bader C.D."/>
            <person name="Teijaro C.N."/>
            <person name="Fluegel L."/>
            <person name="Davis C.M."/>
            <person name="Simpson J.R."/>
            <person name="Lauterbach L."/>
            <person name="Steele A.D."/>
            <person name="Gui C."/>
            <person name="Meng S."/>
            <person name="Li G."/>
            <person name="Viehrig K."/>
            <person name="Ye F."/>
            <person name="Su P."/>
            <person name="Kiefer A.F."/>
            <person name="Nichols A."/>
            <person name="Cepeda A.J."/>
            <person name="Yan W."/>
            <person name="Fan B."/>
            <person name="Jiang Y."/>
            <person name="Adhikari A."/>
            <person name="Zheng C.-J."/>
            <person name="Schuster L."/>
            <person name="Cowan T.M."/>
            <person name="Smanski M.J."/>
            <person name="Chevrette M.G."/>
            <person name="De Carvalho L.P.S."/>
            <person name="Shen B."/>
        </authorList>
    </citation>
    <scope>NUCLEOTIDE SEQUENCE [LARGE SCALE GENOMIC DNA]</scope>
    <source>
        <strain evidence="1 2">NPDC077409</strain>
    </source>
</reference>
<comment type="caution">
    <text evidence="1">The sequence shown here is derived from an EMBL/GenBank/DDBJ whole genome shotgun (WGS) entry which is preliminary data.</text>
</comment>
<accession>A0ABW8BQH2</accession>
<protein>
    <submittedName>
        <fullName evidence="1">Transcriptional regulator</fullName>
    </submittedName>
</protein>
<dbReference type="Gene3D" id="1.10.260.40">
    <property type="entry name" value="lambda repressor-like DNA-binding domains"/>
    <property type="match status" value="1"/>
</dbReference>
<keyword evidence="2" id="KW-1185">Reference proteome</keyword>
<dbReference type="RefSeq" id="WP_399841789.1">
    <property type="nucleotide sequence ID" value="NZ_JBITWC010000003.1"/>
</dbReference>
<dbReference type="InterPro" id="IPR010982">
    <property type="entry name" value="Lambda_DNA-bd_dom_sf"/>
</dbReference>
<sequence length="69" mass="7318">MENPVQKLIKHFGNQQKTAEALGVKQGTVSGWATGRHGVSEVHALVAEKLTSGKVKAIELCPRLIAIAA</sequence>
<gene>
    <name evidence="1" type="ORF">ACIGG6_02240</name>
</gene>
<dbReference type="EMBL" id="JBITWC010000003">
    <property type="protein sequence ID" value="MFI8748813.1"/>
    <property type="molecule type" value="Genomic_DNA"/>
</dbReference>
<proteinExistence type="predicted"/>
<dbReference type="InterPro" id="IPR031856">
    <property type="entry name" value="YdaS_toxin-like"/>
</dbReference>
<evidence type="ECO:0000313" key="2">
    <source>
        <dbReference type="Proteomes" id="UP001614338"/>
    </source>
</evidence>
<dbReference type="SUPFAM" id="SSF47413">
    <property type="entry name" value="lambda repressor-like DNA-binding domains"/>
    <property type="match status" value="1"/>
</dbReference>
<dbReference type="Pfam" id="PF15943">
    <property type="entry name" value="YdaS_toxin"/>
    <property type="match status" value="1"/>
</dbReference>
<name>A0ABW8BQH2_9GAMM</name>